<evidence type="ECO:0000313" key="1">
    <source>
        <dbReference type="EMBL" id="KGN55530.1"/>
    </source>
</evidence>
<reference evidence="1 2" key="4">
    <citation type="journal article" date="2011" name="BMC Genomics">
        <title>RNA-Seq improves annotation of protein-coding genes in the cucumber genome.</title>
        <authorList>
            <person name="Li Z."/>
            <person name="Zhang Z."/>
            <person name="Yan P."/>
            <person name="Huang S."/>
            <person name="Fei Z."/>
            <person name="Lin K."/>
        </authorList>
    </citation>
    <scope>NUCLEOTIDE SEQUENCE [LARGE SCALE GENOMIC DNA]</scope>
    <source>
        <strain evidence="2">cv. 9930</strain>
    </source>
</reference>
<sequence>MSAITLDDKLHNISGPFDTKCLPFFAAFPIPYATSHCIAVSLCFSLSHAFLFPPPLTFNPPTCKLVTLNLLSSSYLLVFSSISTSVAWIRPTTGPPTDSYLLNGSLSCTTTPTVTPSSSFLLPYPLKFNFFIQSSNGIAVSNGWN</sequence>
<dbReference type="Gramene" id="KGN55530">
    <property type="protein sequence ID" value="KGN55530"/>
    <property type="gene ID" value="Csa_4G664375"/>
</dbReference>
<evidence type="ECO:0000313" key="2">
    <source>
        <dbReference type="Proteomes" id="UP000029981"/>
    </source>
</evidence>
<name>A0A0A0L0T0_CUCSA</name>
<organism evidence="1 2">
    <name type="scientific">Cucumis sativus</name>
    <name type="common">Cucumber</name>
    <dbReference type="NCBI Taxonomy" id="3659"/>
    <lineage>
        <taxon>Eukaryota</taxon>
        <taxon>Viridiplantae</taxon>
        <taxon>Streptophyta</taxon>
        <taxon>Embryophyta</taxon>
        <taxon>Tracheophyta</taxon>
        <taxon>Spermatophyta</taxon>
        <taxon>Magnoliopsida</taxon>
        <taxon>eudicotyledons</taxon>
        <taxon>Gunneridae</taxon>
        <taxon>Pentapetalae</taxon>
        <taxon>rosids</taxon>
        <taxon>fabids</taxon>
        <taxon>Cucurbitales</taxon>
        <taxon>Cucurbitaceae</taxon>
        <taxon>Benincaseae</taxon>
        <taxon>Cucumis</taxon>
    </lineage>
</organism>
<dbReference type="AlphaFoldDB" id="A0A0A0L0T0"/>
<dbReference type="EMBL" id="CM002925">
    <property type="protein sequence ID" value="KGN55530.1"/>
    <property type="molecule type" value="Genomic_DNA"/>
</dbReference>
<keyword evidence="2" id="KW-1185">Reference proteome</keyword>
<dbReference type="Proteomes" id="UP000029981">
    <property type="component" value="Chromosome 4"/>
</dbReference>
<reference evidence="1 2" key="3">
    <citation type="journal article" date="2010" name="BMC Genomics">
        <title>Transcriptome sequencing and comparative analysis of cucumber flowers with different sex types.</title>
        <authorList>
            <person name="Guo S."/>
            <person name="Zheng Y."/>
            <person name="Joung J.G."/>
            <person name="Liu S."/>
            <person name="Zhang Z."/>
            <person name="Crasta O.R."/>
            <person name="Sobral B.W."/>
            <person name="Xu Y."/>
            <person name="Huang S."/>
            <person name="Fei Z."/>
        </authorList>
    </citation>
    <scope>NUCLEOTIDE SEQUENCE [LARGE SCALE GENOMIC DNA]</scope>
    <source>
        <strain evidence="2">cv. 9930</strain>
    </source>
</reference>
<protein>
    <submittedName>
        <fullName evidence="1">Uncharacterized protein</fullName>
    </submittedName>
</protein>
<reference evidence="1 2" key="2">
    <citation type="journal article" date="2009" name="PLoS ONE">
        <title>An integrated genetic and cytogenetic map of the cucumber genome.</title>
        <authorList>
            <person name="Ren Y."/>
            <person name="Zhang Z."/>
            <person name="Liu J."/>
            <person name="Staub J.E."/>
            <person name="Han Y."/>
            <person name="Cheng Z."/>
            <person name="Li X."/>
            <person name="Lu J."/>
            <person name="Miao H."/>
            <person name="Kang H."/>
            <person name="Xie B."/>
            <person name="Gu X."/>
            <person name="Wang X."/>
            <person name="Du Y."/>
            <person name="Jin W."/>
            <person name="Huang S."/>
        </authorList>
    </citation>
    <scope>NUCLEOTIDE SEQUENCE [LARGE SCALE GENOMIC DNA]</scope>
    <source>
        <strain evidence="2">cv. 9930</strain>
    </source>
</reference>
<accession>A0A0A0L0T0</accession>
<proteinExistence type="predicted"/>
<gene>
    <name evidence="1" type="ORF">Csa_4G664375</name>
</gene>
<reference evidence="1 2" key="1">
    <citation type="journal article" date="2009" name="Nat. Genet.">
        <title>The genome of the cucumber, Cucumis sativus L.</title>
        <authorList>
            <person name="Huang S."/>
            <person name="Li R."/>
            <person name="Zhang Z."/>
            <person name="Li L."/>
            <person name="Gu X."/>
            <person name="Fan W."/>
            <person name="Lucas W.J."/>
            <person name="Wang X."/>
            <person name="Xie B."/>
            <person name="Ni P."/>
            <person name="Ren Y."/>
            <person name="Zhu H."/>
            <person name="Li J."/>
            <person name="Lin K."/>
            <person name="Jin W."/>
            <person name="Fei Z."/>
            <person name="Li G."/>
            <person name="Staub J."/>
            <person name="Kilian A."/>
            <person name="van der Vossen E.A."/>
            <person name="Wu Y."/>
            <person name="Guo J."/>
            <person name="He J."/>
            <person name="Jia Z."/>
            <person name="Ren Y."/>
            <person name="Tian G."/>
            <person name="Lu Y."/>
            <person name="Ruan J."/>
            <person name="Qian W."/>
            <person name="Wang M."/>
            <person name="Huang Q."/>
            <person name="Li B."/>
            <person name="Xuan Z."/>
            <person name="Cao J."/>
            <person name="Asan"/>
            <person name="Wu Z."/>
            <person name="Zhang J."/>
            <person name="Cai Q."/>
            <person name="Bai Y."/>
            <person name="Zhao B."/>
            <person name="Han Y."/>
            <person name="Li Y."/>
            <person name="Li X."/>
            <person name="Wang S."/>
            <person name="Shi Q."/>
            <person name="Liu S."/>
            <person name="Cho W.K."/>
            <person name="Kim J.Y."/>
            <person name="Xu Y."/>
            <person name="Heller-Uszynska K."/>
            <person name="Miao H."/>
            <person name="Cheng Z."/>
            <person name="Zhang S."/>
            <person name="Wu J."/>
            <person name="Yang Y."/>
            <person name="Kang H."/>
            <person name="Li M."/>
            <person name="Liang H."/>
            <person name="Ren X."/>
            <person name="Shi Z."/>
            <person name="Wen M."/>
            <person name="Jian M."/>
            <person name="Yang H."/>
            <person name="Zhang G."/>
            <person name="Yang Z."/>
            <person name="Chen R."/>
            <person name="Liu S."/>
            <person name="Li J."/>
            <person name="Ma L."/>
            <person name="Liu H."/>
            <person name="Zhou Y."/>
            <person name="Zhao J."/>
            <person name="Fang X."/>
            <person name="Li G."/>
            <person name="Fang L."/>
            <person name="Li Y."/>
            <person name="Liu D."/>
            <person name="Zheng H."/>
            <person name="Zhang Y."/>
            <person name="Qin N."/>
            <person name="Li Z."/>
            <person name="Yang G."/>
            <person name="Yang S."/>
            <person name="Bolund L."/>
            <person name="Kristiansen K."/>
            <person name="Zheng H."/>
            <person name="Li S."/>
            <person name="Zhang X."/>
            <person name="Yang H."/>
            <person name="Wang J."/>
            <person name="Sun R."/>
            <person name="Zhang B."/>
            <person name="Jiang S."/>
            <person name="Wang J."/>
            <person name="Du Y."/>
            <person name="Li S."/>
        </authorList>
    </citation>
    <scope>NUCLEOTIDE SEQUENCE [LARGE SCALE GENOMIC DNA]</scope>
    <source>
        <strain evidence="2">cv. 9930</strain>
    </source>
</reference>